<feature type="region of interest" description="Disordered" evidence="1">
    <location>
        <begin position="1"/>
        <end position="35"/>
    </location>
</feature>
<dbReference type="EMBL" id="VTPC01062343">
    <property type="protein sequence ID" value="KAF2889803.1"/>
    <property type="molecule type" value="Genomic_DNA"/>
</dbReference>
<evidence type="ECO:0000313" key="2">
    <source>
        <dbReference type="EMBL" id="KAF2889803.1"/>
    </source>
</evidence>
<comment type="caution">
    <text evidence="2">The sequence shown here is derived from an EMBL/GenBank/DDBJ whole genome shotgun (WGS) entry which is preliminary data.</text>
</comment>
<accession>A0A8K0CSF3</accession>
<dbReference type="Proteomes" id="UP000801492">
    <property type="component" value="Unassembled WGS sequence"/>
</dbReference>
<evidence type="ECO:0000313" key="3">
    <source>
        <dbReference type="Proteomes" id="UP000801492"/>
    </source>
</evidence>
<sequence length="81" mass="9145">MFELFSYDSSEEEPFSAEESDDYIPSATCSDSNSESFKGYAQGPCSITTEVHENQSYENDMEGVVENHISETNIERVEEKS</sequence>
<keyword evidence="3" id="KW-1185">Reference proteome</keyword>
<evidence type="ECO:0000256" key="1">
    <source>
        <dbReference type="SAM" id="MobiDB-lite"/>
    </source>
</evidence>
<dbReference type="AlphaFoldDB" id="A0A8K0CSF3"/>
<gene>
    <name evidence="2" type="ORF">ILUMI_16370</name>
</gene>
<proteinExistence type="predicted"/>
<feature type="compositionally biased region" description="Acidic residues" evidence="1">
    <location>
        <begin position="9"/>
        <end position="22"/>
    </location>
</feature>
<protein>
    <submittedName>
        <fullName evidence="2">Uncharacterized protein</fullName>
    </submittedName>
</protein>
<organism evidence="2 3">
    <name type="scientific">Ignelater luminosus</name>
    <name type="common">Cucubano</name>
    <name type="synonym">Pyrophorus luminosus</name>
    <dbReference type="NCBI Taxonomy" id="2038154"/>
    <lineage>
        <taxon>Eukaryota</taxon>
        <taxon>Metazoa</taxon>
        <taxon>Ecdysozoa</taxon>
        <taxon>Arthropoda</taxon>
        <taxon>Hexapoda</taxon>
        <taxon>Insecta</taxon>
        <taxon>Pterygota</taxon>
        <taxon>Neoptera</taxon>
        <taxon>Endopterygota</taxon>
        <taxon>Coleoptera</taxon>
        <taxon>Polyphaga</taxon>
        <taxon>Elateriformia</taxon>
        <taxon>Elateroidea</taxon>
        <taxon>Elateridae</taxon>
        <taxon>Agrypninae</taxon>
        <taxon>Pyrophorini</taxon>
        <taxon>Ignelater</taxon>
    </lineage>
</organism>
<name>A0A8K0CSF3_IGNLU</name>
<reference evidence="2" key="1">
    <citation type="submission" date="2019-08" db="EMBL/GenBank/DDBJ databases">
        <title>The genome of the North American firefly Photinus pyralis.</title>
        <authorList>
            <consortium name="Photinus pyralis genome working group"/>
            <person name="Fallon T.R."/>
            <person name="Sander Lower S.E."/>
            <person name="Weng J.-K."/>
        </authorList>
    </citation>
    <scope>NUCLEOTIDE SEQUENCE</scope>
    <source>
        <strain evidence="2">TRF0915ILg1</strain>
        <tissue evidence="2">Whole body</tissue>
    </source>
</reference>